<dbReference type="InterPro" id="IPR029060">
    <property type="entry name" value="PIN-like_dom_sf"/>
</dbReference>
<dbReference type="EMBL" id="QBMN01000189">
    <property type="protein sequence ID" value="PZO34931.1"/>
    <property type="molecule type" value="Genomic_DNA"/>
</dbReference>
<accession>A0A2W4XGH2</accession>
<name>A0A2W4XGH2_9CYAN</name>
<evidence type="ECO:0000313" key="2">
    <source>
        <dbReference type="Proteomes" id="UP000249081"/>
    </source>
</evidence>
<reference evidence="1 2" key="2">
    <citation type="submission" date="2018-06" db="EMBL/GenBank/DDBJ databases">
        <title>Metagenomic assembly of (sub)arctic Cyanobacteria and their associated microbiome from non-axenic cultures.</title>
        <authorList>
            <person name="Baurain D."/>
        </authorList>
    </citation>
    <scope>NUCLEOTIDE SEQUENCE [LARGE SCALE GENOMIC DNA]</scope>
    <source>
        <strain evidence="1">ULC041bin1</strain>
    </source>
</reference>
<gene>
    <name evidence="1" type="ORF">DCF17_19670</name>
</gene>
<comment type="caution">
    <text evidence="1">The sequence shown here is derived from an EMBL/GenBank/DDBJ whole genome shotgun (WGS) entry which is preliminary data.</text>
</comment>
<dbReference type="AlphaFoldDB" id="A0A2W4XGH2"/>
<proteinExistence type="predicted"/>
<dbReference type="Proteomes" id="UP000249081">
    <property type="component" value="Unassembled WGS sequence"/>
</dbReference>
<protein>
    <recommendedName>
        <fullName evidence="3">PIN domain-containing protein</fullName>
    </recommendedName>
</protein>
<dbReference type="SUPFAM" id="SSF88723">
    <property type="entry name" value="PIN domain-like"/>
    <property type="match status" value="1"/>
</dbReference>
<evidence type="ECO:0000313" key="1">
    <source>
        <dbReference type="EMBL" id="PZO34931.1"/>
    </source>
</evidence>
<organism evidence="1 2">
    <name type="scientific">Shackletoniella antarctica</name>
    <dbReference type="NCBI Taxonomy" id="268115"/>
    <lineage>
        <taxon>Bacteria</taxon>
        <taxon>Bacillati</taxon>
        <taxon>Cyanobacteriota</taxon>
        <taxon>Cyanophyceae</taxon>
        <taxon>Oculatellales</taxon>
        <taxon>Oculatellaceae</taxon>
        <taxon>Shackletoniella</taxon>
    </lineage>
</organism>
<sequence>MEINIHYGYSYWDSLIIATALQTNCSILYSEDMQHDQLIEGTLRIVNPLI</sequence>
<reference evidence="2" key="1">
    <citation type="submission" date="2018-04" db="EMBL/GenBank/DDBJ databases">
        <authorList>
            <person name="Cornet L."/>
        </authorList>
    </citation>
    <scope>NUCLEOTIDE SEQUENCE [LARGE SCALE GENOMIC DNA]</scope>
</reference>
<evidence type="ECO:0008006" key="3">
    <source>
        <dbReference type="Google" id="ProtNLM"/>
    </source>
</evidence>